<dbReference type="EMBL" id="UINC01005436">
    <property type="protein sequence ID" value="SVA21323.1"/>
    <property type="molecule type" value="Genomic_DNA"/>
</dbReference>
<dbReference type="Pfam" id="PF01177">
    <property type="entry name" value="Asp_Glu_race"/>
    <property type="match status" value="1"/>
</dbReference>
<name>A0A381U4C4_9ZZZZ</name>
<comment type="similarity">
    <text evidence="1">Belongs to the HyuE racemase family.</text>
</comment>
<dbReference type="PANTHER" id="PTHR28047">
    <property type="entry name" value="PROTEIN DCG1"/>
    <property type="match status" value="1"/>
</dbReference>
<dbReference type="Gene3D" id="3.40.50.12500">
    <property type="match status" value="1"/>
</dbReference>
<proteinExistence type="inferred from homology"/>
<feature type="non-terminal residue" evidence="2">
    <location>
        <position position="1"/>
    </location>
</feature>
<sequence>VTEGLRESLQEFNSSADIECCTLEEGPFGIETGEDIANVIPLVLQKISESPEFDVYVIACYSDPGLAECKVMFSKPVFGMQRSAIEKAISIGDKFGVLALSEQSIERHLAYMRGLGLDGQLAGELSLDISVDEAANDAASFGKIISQGRRLIDESGADVLILGCAGMASHRKPSEKVLQVPVIEPAQAAVSIAIEALKSSS</sequence>
<dbReference type="PANTHER" id="PTHR28047:SF5">
    <property type="entry name" value="PROTEIN DCG1"/>
    <property type="match status" value="1"/>
</dbReference>
<dbReference type="AlphaFoldDB" id="A0A381U4C4"/>
<evidence type="ECO:0000313" key="2">
    <source>
        <dbReference type="EMBL" id="SVA21323.1"/>
    </source>
</evidence>
<dbReference type="InterPro" id="IPR053714">
    <property type="entry name" value="Iso_Racemase_Enz_sf"/>
</dbReference>
<evidence type="ECO:0000256" key="1">
    <source>
        <dbReference type="ARBA" id="ARBA00038414"/>
    </source>
</evidence>
<dbReference type="GO" id="GO:0047661">
    <property type="term" value="F:amino-acid racemase activity"/>
    <property type="evidence" value="ECO:0007669"/>
    <property type="project" value="InterPro"/>
</dbReference>
<organism evidence="2">
    <name type="scientific">marine metagenome</name>
    <dbReference type="NCBI Taxonomy" id="408172"/>
    <lineage>
        <taxon>unclassified sequences</taxon>
        <taxon>metagenomes</taxon>
        <taxon>ecological metagenomes</taxon>
    </lineage>
</organism>
<reference evidence="2" key="1">
    <citation type="submission" date="2018-05" db="EMBL/GenBank/DDBJ databases">
        <authorList>
            <person name="Lanie J.A."/>
            <person name="Ng W.-L."/>
            <person name="Kazmierczak K.M."/>
            <person name="Andrzejewski T.M."/>
            <person name="Davidsen T.M."/>
            <person name="Wayne K.J."/>
            <person name="Tettelin H."/>
            <person name="Glass J.I."/>
            <person name="Rusch D."/>
            <person name="Podicherti R."/>
            <person name="Tsui H.-C.T."/>
            <person name="Winkler M.E."/>
        </authorList>
    </citation>
    <scope>NUCLEOTIDE SEQUENCE</scope>
</reference>
<evidence type="ECO:0008006" key="3">
    <source>
        <dbReference type="Google" id="ProtNLM"/>
    </source>
</evidence>
<gene>
    <name evidence="2" type="ORF">METZ01_LOCUS74177</name>
</gene>
<protein>
    <recommendedName>
        <fullName evidence="3">Asp/Glu racemase</fullName>
    </recommendedName>
</protein>
<dbReference type="InterPro" id="IPR015942">
    <property type="entry name" value="Asp/Glu/hydantoin_racemase"/>
</dbReference>
<accession>A0A381U4C4</accession>
<dbReference type="InterPro" id="IPR052186">
    <property type="entry name" value="Hydantoin_racemase-like"/>
</dbReference>